<gene>
    <name evidence="3" type="ORF">Z968_04530</name>
</gene>
<dbReference type="SUPFAM" id="SSF101386">
    <property type="entry name" value="all-alpha NTP pyrophosphatases"/>
    <property type="match status" value="2"/>
</dbReference>
<evidence type="ECO:0000313" key="4">
    <source>
        <dbReference type="Proteomes" id="UP000030012"/>
    </source>
</evidence>
<dbReference type="Proteomes" id="UP000030012">
    <property type="component" value="Unassembled WGS sequence"/>
</dbReference>
<dbReference type="NCBIfam" id="NF007113">
    <property type="entry name" value="PRK09562.1"/>
    <property type="match status" value="1"/>
</dbReference>
<dbReference type="InterPro" id="IPR035013">
    <property type="entry name" value="YabN_N"/>
</dbReference>
<dbReference type="CDD" id="cd11723">
    <property type="entry name" value="YabN_N_like"/>
    <property type="match status" value="1"/>
</dbReference>
<name>A0A0A0I8D8_CLONO</name>
<feature type="domain" description="Tetrapyrrole methylase" evidence="1">
    <location>
        <begin position="2"/>
        <end position="205"/>
    </location>
</feature>
<dbReference type="SUPFAM" id="SSF53790">
    <property type="entry name" value="Tetrapyrrole methylase"/>
    <property type="match status" value="1"/>
</dbReference>
<dbReference type="InterPro" id="IPR000878">
    <property type="entry name" value="4pyrrol_Mease"/>
</dbReference>
<dbReference type="CDD" id="cd11528">
    <property type="entry name" value="NTP-PPase_MazG_Nterm"/>
    <property type="match status" value="1"/>
</dbReference>
<feature type="domain" description="NTP pyrophosphohydrolase MazG-like" evidence="2">
    <location>
        <begin position="251"/>
        <end position="324"/>
    </location>
</feature>
<comment type="caution">
    <text evidence="3">The sequence shown here is derived from an EMBL/GenBank/DDBJ whole genome shotgun (WGS) entry which is preliminary data.</text>
</comment>
<dbReference type="InterPro" id="IPR035996">
    <property type="entry name" value="4pyrrol_Methylase_sf"/>
</dbReference>
<dbReference type="Pfam" id="PF03819">
    <property type="entry name" value="MazG"/>
    <property type="match status" value="2"/>
</dbReference>
<dbReference type="InterPro" id="IPR048011">
    <property type="entry name" value="NTP-PPase_MazG-like_C"/>
</dbReference>
<dbReference type="GO" id="GO:0006950">
    <property type="term" value="P:response to stress"/>
    <property type="evidence" value="ECO:0007669"/>
    <property type="project" value="UniProtKB-ARBA"/>
</dbReference>
<dbReference type="AlphaFoldDB" id="A0A0A0I8D8"/>
<dbReference type="CDD" id="cd11529">
    <property type="entry name" value="NTP-PPase_MazG_Cterm"/>
    <property type="match status" value="1"/>
</dbReference>
<dbReference type="Gene3D" id="3.40.1010.10">
    <property type="entry name" value="Cobalt-precorrin-4 Transmethylase, Domain 1"/>
    <property type="match status" value="1"/>
</dbReference>
<dbReference type="GO" id="GO:0046081">
    <property type="term" value="P:dUTP catabolic process"/>
    <property type="evidence" value="ECO:0007669"/>
    <property type="project" value="TreeGrafter"/>
</dbReference>
<dbReference type="PIRSF" id="PIRSF002845">
    <property type="entry name" value="Ttrprl_mtas_MazG"/>
    <property type="match status" value="1"/>
</dbReference>
<dbReference type="NCBIfam" id="TIGR00444">
    <property type="entry name" value="mazG"/>
    <property type="match status" value="1"/>
</dbReference>
<dbReference type="Pfam" id="PF00590">
    <property type="entry name" value="TP_methylase"/>
    <property type="match status" value="1"/>
</dbReference>
<dbReference type="GO" id="GO:0006203">
    <property type="term" value="P:dGTP catabolic process"/>
    <property type="evidence" value="ECO:0007669"/>
    <property type="project" value="TreeGrafter"/>
</dbReference>
<dbReference type="OrthoDB" id="9808939at2"/>
<dbReference type="PANTHER" id="PTHR30522:SF0">
    <property type="entry name" value="NUCLEOSIDE TRIPHOSPHATE PYROPHOSPHOHYDROLASE"/>
    <property type="match status" value="1"/>
</dbReference>
<dbReference type="InterPro" id="IPR014777">
    <property type="entry name" value="4pyrrole_Mease_sub1"/>
</dbReference>
<dbReference type="GO" id="GO:0008168">
    <property type="term" value="F:methyltransferase activity"/>
    <property type="evidence" value="ECO:0007669"/>
    <property type="project" value="InterPro"/>
</dbReference>
<sequence>MIKIVGLGPGSKDAITIGTFEMLKNSKNVYFRTEIHPNVNYLKQLGVKFESYDNKYESSDAFDEVYESIAKDLVEKHKENQDVVYAVPGHPLVAEKSVNILLKLCEEKDIETHIFPAISFIDAMMESLKLDPVNGIKVIDAFDIKNQILDKRVGTVITQVYNKFIASEVKLALLEYYRDDMEIYFVRAAGVKELESIRKIPLYELDRQEDIDYLTSIYIPKNLKAATDFQDLLDIMDTLRGENGCPWDRQQDHKSLKRSLIEECYEAIDAIEKDDDENLVEELGDILLQVVFHAQIGKEDGFFNINDIIKGICEKLINRHPHVFGNATIDSCKEVSDTWDKIKHKEHGFESYTDELKHISRTLPALIRADKVQKKAAKLGFDWDDIEPALDKIIEEYNEIKDVYKSHNKVKITEELGDLIFSTVNVARFLDIDPEYALNYTIDKFISRFYYIETKVKESGNDITEMTLEELDEFWEMSKEQ</sequence>
<dbReference type="Gene3D" id="1.10.287.1080">
    <property type="entry name" value="MazG-like"/>
    <property type="match status" value="2"/>
</dbReference>
<dbReference type="InterPro" id="IPR048015">
    <property type="entry name" value="NTP-PPase_MazG-like_N"/>
</dbReference>
<dbReference type="EMBL" id="JENJ01000014">
    <property type="protein sequence ID" value="KGM97137.1"/>
    <property type="molecule type" value="Genomic_DNA"/>
</dbReference>
<dbReference type="GO" id="GO:0046076">
    <property type="term" value="P:dTTP catabolic process"/>
    <property type="evidence" value="ECO:0007669"/>
    <property type="project" value="TreeGrafter"/>
</dbReference>
<dbReference type="GO" id="GO:0046047">
    <property type="term" value="P:TTP catabolic process"/>
    <property type="evidence" value="ECO:0007669"/>
    <property type="project" value="TreeGrafter"/>
</dbReference>
<evidence type="ECO:0000259" key="1">
    <source>
        <dbReference type="Pfam" id="PF00590"/>
    </source>
</evidence>
<protein>
    <submittedName>
        <fullName evidence="3">Nucleotide pyrophosphohydrolase</fullName>
    </submittedName>
</protein>
<dbReference type="InterPro" id="IPR011551">
    <property type="entry name" value="NTP_PyrPHydrolase_MazG"/>
</dbReference>
<dbReference type="GO" id="GO:0047429">
    <property type="term" value="F:nucleoside triphosphate diphosphatase activity"/>
    <property type="evidence" value="ECO:0007669"/>
    <property type="project" value="InterPro"/>
</dbReference>
<reference evidence="3 4" key="1">
    <citation type="submission" date="2014-01" db="EMBL/GenBank/DDBJ databases">
        <title>Plasmidome dynamics in the species complex Clostridium novyi sensu lato converts strains of independent lineages into distinctly different pathogens.</title>
        <authorList>
            <person name="Skarin H."/>
            <person name="Segerman B."/>
        </authorList>
    </citation>
    <scope>NUCLEOTIDE SEQUENCE [LARGE SCALE GENOMIC DNA]</scope>
    <source>
        <strain evidence="3 4">4552</strain>
    </source>
</reference>
<feature type="domain" description="NTP pyrophosphohydrolase MazG-like" evidence="2">
    <location>
        <begin position="390"/>
        <end position="448"/>
    </location>
</feature>
<organism evidence="3 4">
    <name type="scientific">Clostridium novyi A str. 4552</name>
    <dbReference type="NCBI Taxonomy" id="1444289"/>
    <lineage>
        <taxon>Bacteria</taxon>
        <taxon>Bacillati</taxon>
        <taxon>Bacillota</taxon>
        <taxon>Clostridia</taxon>
        <taxon>Eubacteriales</taxon>
        <taxon>Clostridiaceae</taxon>
        <taxon>Clostridium</taxon>
    </lineage>
</organism>
<dbReference type="InterPro" id="IPR024180">
    <property type="entry name" value="Tetrapyrrole_Mease/MazG_pred"/>
</dbReference>
<keyword evidence="3" id="KW-0378">Hydrolase</keyword>
<accession>A0A0A0I8D8</accession>
<dbReference type="GO" id="GO:0046052">
    <property type="term" value="P:UTP catabolic process"/>
    <property type="evidence" value="ECO:0007669"/>
    <property type="project" value="TreeGrafter"/>
</dbReference>
<dbReference type="PANTHER" id="PTHR30522">
    <property type="entry name" value="NUCLEOSIDE TRIPHOSPHATE PYROPHOSPHOHYDROLASE"/>
    <property type="match status" value="1"/>
</dbReference>
<dbReference type="GO" id="GO:0046061">
    <property type="term" value="P:dATP catabolic process"/>
    <property type="evidence" value="ECO:0007669"/>
    <property type="project" value="TreeGrafter"/>
</dbReference>
<dbReference type="InterPro" id="IPR004518">
    <property type="entry name" value="MazG-like_dom"/>
</dbReference>
<dbReference type="RefSeq" id="WP_039253866.1">
    <property type="nucleotide sequence ID" value="NZ_JENJ01000014.1"/>
</dbReference>
<evidence type="ECO:0000313" key="3">
    <source>
        <dbReference type="EMBL" id="KGM97137.1"/>
    </source>
</evidence>
<dbReference type="FunFam" id="1.10.287.1080:FF:000003">
    <property type="entry name" value="Nucleoside triphosphate pyrophosphohydrolase"/>
    <property type="match status" value="1"/>
</dbReference>
<dbReference type="FunFam" id="1.10.287.1080:FF:000001">
    <property type="entry name" value="Nucleoside triphosphate pyrophosphohydrolase"/>
    <property type="match status" value="1"/>
</dbReference>
<evidence type="ECO:0000259" key="2">
    <source>
        <dbReference type="Pfam" id="PF03819"/>
    </source>
</evidence>
<proteinExistence type="predicted"/>